<feature type="transmembrane region" description="Helical" evidence="1">
    <location>
        <begin position="5"/>
        <end position="23"/>
    </location>
</feature>
<organism evidence="2 3">
    <name type="scientific">Psychrobacillus glaciei</name>
    <dbReference type="NCBI Taxonomy" id="2283160"/>
    <lineage>
        <taxon>Bacteria</taxon>
        <taxon>Bacillati</taxon>
        <taxon>Bacillota</taxon>
        <taxon>Bacilli</taxon>
        <taxon>Bacillales</taxon>
        <taxon>Bacillaceae</taxon>
        <taxon>Psychrobacillus</taxon>
    </lineage>
</organism>
<sequence>MSNTILFIIIVIAFYAISIWQYINPTKAIHLWFQPAYIKEPKVNEAFVGRSPIIRGIFFTVVFIVIIVMALDK</sequence>
<evidence type="ECO:0000256" key="1">
    <source>
        <dbReference type="SAM" id="Phobius"/>
    </source>
</evidence>
<keyword evidence="3" id="KW-1185">Reference proteome</keyword>
<proteinExistence type="predicted"/>
<gene>
    <name evidence="2" type="ORF">PB01_10725</name>
</gene>
<feature type="transmembrane region" description="Helical" evidence="1">
    <location>
        <begin position="53"/>
        <end position="71"/>
    </location>
</feature>
<accession>A0A5J6SMT5</accession>
<evidence type="ECO:0000313" key="2">
    <source>
        <dbReference type="EMBL" id="QFF99265.1"/>
    </source>
</evidence>
<keyword evidence="1" id="KW-0472">Membrane</keyword>
<evidence type="ECO:0000313" key="3">
    <source>
        <dbReference type="Proteomes" id="UP000325517"/>
    </source>
</evidence>
<dbReference type="RefSeq" id="WP_151700191.1">
    <property type="nucleotide sequence ID" value="NZ_CP031223.1"/>
</dbReference>
<dbReference type="EMBL" id="CP031223">
    <property type="protein sequence ID" value="QFF99265.1"/>
    <property type="molecule type" value="Genomic_DNA"/>
</dbReference>
<keyword evidence="1" id="KW-1133">Transmembrane helix</keyword>
<name>A0A5J6SMT5_9BACI</name>
<keyword evidence="1" id="KW-0812">Transmembrane</keyword>
<dbReference type="AlphaFoldDB" id="A0A5J6SMT5"/>
<dbReference type="KEGG" id="psyo:PB01_10725"/>
<dbReference type="Proteomes" id="UP000325517">
    <property type="component" value="Chromosome"/>
</dbReference>
<reference evidence="2 3" key="1">
    <citation type="submission" date="2018-07" db="EMBL/GenBank/DDBJ databases">
        <title>Complete genome sequence of Psychrobacillus sp. PB01, isolated from iceberg, and comparative genome analysis of Psychrobacillus strains.</title>
        <authorList>
            <person name="Lee P.C."/>
        </authorList>
    </citation>
    <scope>NUCLEOTIDE SEQUENCE [LARGE SCALE GENOMIC DNA]</scope>
    <source>
        <strain evidence="2 3">PB01</strain>
    </source>
</reference>
<protein>
    <submittedName>
        <fullName evidence="2">Uncharacterized protein</fullName>
    </submittedName>
</protein>